<dbReference type="EMBL" id="JAEHFY010000020">
    <property type="protein sequence ID" value="MBK0384013.1"/>
    <property type="molecule type" value="Genomic_DNA"/>
</dbReference>
<sequence length="136" mass="15175">MLILKRNFLLVSLAIISLFGCKKNDSAIKDQDPTSLNKIKVSSSFDWTTYQKVKFNVKGIPLLAAEKNILSVTSLDDKEVFLTGYYSMGENISEEFKIPKIVDQVKVTFGSISKTVLVVDQNIDFSYISDAPQGNN</sequence>
<keyword evidence="2" id="KW-1185">Reference proteome</keyword>
<proteinExistence type="predicted"/>
<accession>A0ABS1BMA5</accession>
<organism evidence="1 2">
    <name type="scientific">Pedobacter segetis</name>
    <dbReference type="NCBI Taxonomy" id="2793069"/>
    <lineage>
        <taxon>Bacteria</taxon>
        <taxon>Pseudomonadati</taxon>
        <taxon>Bacteroidota</taxon>
        <taxon>Sphingobacteriia</taxon>
        <taxon>Sphingobacteriales</taxon>
        <taxon>Sphingobacteriaceae</taxon>
        <taxon>Pedobacter</taxon>
    </lineage>
</organism>
<dbReference type="RefSeq" id="WP_200587334.1">
    <property type="nucleotide sequence ID" value="NZ_JAEHFY010000020.1"/>
</dbReference>
<comment type="caution">
    <text evidence="1">The sequence shown here is derived from an EMBL/GenBank/DDBJ whole genome shotgun (WGS) entry which is preliminary data.</text>
</comment>
<evidence type="ECO:0000313" key="2">
    <source>
        <dbReference type="Proteomes" id="UP000660024"/>
    </source>
</evidence>
<dbReference type="Proteomes" id="UP000660024">
    <property type="component" value="Unassembled WGS sequence"/>
</dbReference>
<dbReference type="PROSITE" id="PS51257">
    <property type="entry name" value="PROKAR_LIPOPROTEIN"/>
    <property type="match status" value="1"/>
</dbReference>
<gene>
    <name evidence="1" type="ORF">I5M32_13675</name>
</gene>
<protein>
    <submittedName>
        <fullName evidence="1">Uncharacterized protein</fullName>
    </submittedName>
</protein>
<name>A0ABS1BMA5_9SPHI</name>
<reference evidence="1 2" key="1">
    <citation type="submission" date="2020-12" db="EMBL/GenBank/DDBJ databases">
        <title>Bacterial novel species Pedobacter sp. SD-b isolated from soil.</title>
        <authorList>
            <person name="Jung H.-Y."/>
        </authorList>
    </citation>
    <scope>NUCLEOTIDE SEQUENCE [LARGE SCALE GENOMIC DNA]</scope>
    <source>
        <strain evidence="1 2">SD-b</strain>
    </source>
</reference>
<evidence type="ECO:0000313" key="1">
    <source>
        <dbReference type="EMBL" id="MBK0384013.1"/>
    </source>
</evidence>